<evidence type="ECO:0000313" key="4">
    <source>
        <dbReference type="EMBL" id="RXH10685.1"/>
    </source>
</evidence>
<evidence type="ECO:0000256" key="1">
    <source>
        <dbReference type="SAM" id="SignalP"/>
    </source>
</evidence>
<dbReference type="InterPro" id="IPR037126">
    <property type="entry name" value="PdaC/RsiV-like_sf"/>
</dbReference>
<sequence length="270" mass="29545">MDIEVTYLRANVRAGLLAILSAIATIALASPSFAADPKPDAAVKNRNIDARVFLDDKIKADAPLAANCLADGKKWLDKNAADAAASRKQDPQFFKDGGWDFERKYSIRSVVADRYVSILRDDYMDTHGAHPNSDVNTILWDKAENKRISIRPFFTETADNGATMKAMVKAVIASLKIEKKKRDSGETATEDWFKGVEPSLLKIGAVTLAPSTETGKSSGLTFHYPPYAVGPYAEGQYVAFVPWETLKPYLTPEGARIFGGARPKADADEQ</sequence>
<dbReference type="Gene3D" id="3.90.640.20">
    <property type="entry name" value="Heat-shock cognate protein, ATPase"/>
    <property type="match status" value="1"/>
</dbReference>
<accession>A0AAE6CA04</accession>
<dbReference type="EMBL" id="RDQZ01000019">
    <property type="protein sequence ID" value="RXH10685.1"/>
    <property type="molecule type" value="Genomic_DNA"/>
</dbReference>
<evidence type="ECO:0000313" key="5">
    <source>
        <dbReference type="Proteomes" id="UP000288972"/>
    </source>
</evidence>
<reference evidence="3 5" key="1">
    <citation type="submission" date="2018-06" db="EMBL/GenBank/DDBJ databases">
        <title>Comparative genomics of rhizobia nodulating Arachis hypogaea in China.</title>
        <authorList>
            <person name="Li Y."/>
        </authorList>
    </citation>
    <scope>NUCLEOTIDE SEQUENCE [LARGE SCALE GENOMIC DNA]</scope>
    <source>
        <strain evidence="3 5">CCBAU 51670</strain>
    </source>
</reference>
<dbReference type="AlphaFoldDB" id="A0AAE6CA04"/>
<proteinExistence type="predicted"/>
<feature type="signal peptide" evidence="1">
    <location>
        <begin position="1"/>
        <end position="34"/>
    </location>
</feature>
<dbReference type="Proteomes" id="UP000290401">
    <property type="component" value="Unassembled WGS sequence"/>
</dbReference>
<dbReference type="EMBL" id="CP030053">
    <property type="protein sequence ID" value="QAU48087.1"/>
    <property type="molecule type" value="Genomic_DNA"/>
</dbReference>
<dbReference type="Pfam" id="PF11738">
    <property type="entry name" value="DUF3298"/>
    <property type="match status" value="1"/>
</dbReference>
<keyword evidence="1" id="KW-0732">Signal</keyword>
<evidence type="ECO:0000313" key="3">
    <source>
        <dbReference type="EMBL" id="QAU48087.1"/>
    </source>
</evidence>
<evidence type="ECO:0000313" key="6">
    <source>
        <dbReference type="Proteomes" id="UP000290401"/>
    </source>
</evidence>
<feature type="chain" id="PRO_5042078064" evidence="1">
    <location>
        <begin position="35"/>
        <end position="270"/>
    </location>
</feature>
<dbReference type="Gene3D" id="3.30.565.40">
    <property type="entry name" value="Fervidobacterium nodosum Rt17-B1 like"/>
    <property type="match status" value="1"/>
</dbReference>
<dbReference type="KEGG" id="bgz:XH91_23905"/>
<dbReference type="InterPro" id="IPR021729">
    <property type="entry name" value="DUF3298"/>
</dbReference>
<organism evidence="3 5">
    <name type="scientific">Bradyrhizobium guangzhouense</name>
    <dbReference type="NCBI Taxonomy" id="1325095"/>
    <lineage>
        <taxon>Bacteria</taxon>
        <taxon>Pseudomonadati</taxon>
        <taxon>Pseudomonadota</taxon>
        <taxon>Alphaproteobacteria</taxon>
        <taxon>Hyphomicrobiales</taxon>
        <taxon>Nitrobacteraceae</taxon>
        <taxon>Bradyrhizobium</taxon>
    </lineage>
</organism>
<name>A0AAE6CA04_9BRAD</name>
<keyword evidence="6" id="KW-1185">Reference proteome</keyword>
<feature type="domain" description="DUF3298" evidence="2">
    <location>
        <begin position="216"/>
        <end position="244"/>
    </location>
</feature>
<dbReference type="Proteomes" id="UP000288972">
    <property type="component" value="Chromosome"/>
</dbReference>
<reference evidence="4 6" key="2">
    <citation type="submission" date="2018-10" db="EMBL/GenBank/DDBJ databases">
        <title>Bradyrhizobium sp. nov., effective nodules isolated from peanut in China.</title>
        <authorList>
            <person name="Li Y."/>
        </authorList>
    </citation>
    <scope>NUCLEOTIDE SEQUENCE [LARGE SCALE GENOMIC DNA]</scope>
    <source>
        <strain evidence="4 6">CCBAU 53426</strain>
    </source>
</reference>
<protein>
    <submittedName>
        <fullName evidence="4">DUF3298 domain-containing protein</fullName>
    </submittedName>
</protein>
<evidence type="ECO:0000259" key="2">
    <source>
        <dbReference type="Pfam" id="PF11738"/>
    </source>
</evidence>
<gene>
    <name evidence="4" type="ORF">EAS56_21755</name>
    <name evidence="3" type="ORF">XH91_23905</name>
</gene>